<keyword evidence="3" id="KW-1185">Reference proteome</keyword>
<dbReference type="AlphaFoldDB" id="A0A3A8PNH7"/>
<keyword evidence="1" id="KW-0812">Transmembrane</keyword>
<reference evidence="3" key="1">
    <citation type="submission" date="2018-09" db="EMBL/GenBank/DDBJ databases">
        <authorList>
            <person name="Livingstone P.G."/>
            <person name="Whitworth D.E."/>
        </authorList>
    </citation>
    <scope>NUCLEOTIDE SEQUENCE [LARGE SCALE GENOMIC DNA]</scope>
    <source>
        <strain evidence="3">CA051B</strain>
    </source>
</reference>
<keyword evidence="1" id="KW-1133">Transmembrane helix</keyword>
<dbReference type="Proteomes" id="UP000272888">
    <property type="component" value="Unassembled WGS sequence"/>
</dbReference>
<proteinExistence type="predicted"/>
<evidence type="ECO:0000313" key="2">
    <source>
        <dbReference type="EMBL" id="RKH56770.1"/>
    </source>
</evidence>
<evidence type="ECO:0000313" key="3">
    <source>
        <dbReference type="Proteomes" id="UP000272888"/>
    </source>
</evidence>
<accession>A0A3A8PNH7</accession>
<protein>
    <submittedName>
        <fullName evidence="2">Uncharacterized protein</fullName>
    </submittedName>
</protein>
<name>A0A3A8PNH7_9BACT</name>
<organism evidence="2 3">
    <name type="scientific">Corallococcus llansteffanensis</name>
    <dbReference type="NCBI Taxonomy" id="2316731"/>
    <lineage>
        <taxon>Bacteria</taxon>
        <taxon>Pseudomonadati</taxon>
        <taxon>Myxococcota</taxon>
        <taxon>Myxococcia</taxon>
        <taxon>Myxococcales</taxon>
        <taxon>Cystobacterineae</taxon>
        <taxon>Myxococcaceae</taxon>
        <taxon>Corallococcus</taxon>
    </lineage>
</organism>
<comment type="caution">
    <text evidence="2">The sequence shown here is derived from an EMBL/GenBank/DDBJ whole genome shotgun (WGS) entry which is preliminary data.</text>
</comment>
<keyword evidence="1" id="KW-0472">Membrane</keyword>
<dbReference type="EMBL" id="RAWB01000199">
    <property type="protein sequence ID" value="RKH56770.1"/>
    <property type="molecule type" value="Genomic_DNA"/>
</dbReference>
<evidence type="ECO:0000256" key="1">
    <source>
        <dbReference type="SAM" id="Phobius"/>
    </source>
</evidence>
<gene>
    <name evidence="2" type="ORF">D7V93_19675</name>
</gene>
<feature type="transmembrane region" description="Helical" evidence="1">
    <location>
        <begin position="59"/>
        <end position="81"/>
    </location>
</feature>
<sequence>MAPPELSLEEALTRLEALVREPVRRKLAPGEVVVFETRNRRHSARSSTRKSDIEVPLRYVLWVVLGILLTLPLLFFAPPALQREAPLFVLGVGLACWFVPMLRSGRLLLTSERLLWLPHLGEPQSVRLASIPDDGVQFDRSRLDVRVKGDRRLHARLVPEAWRVMLLLELHRQSPLLGAARAGVQVENVVVFAAKLGEREGCGVLRPGGVSFIPDGQEHQVLQAISGKAPPLPRFDLERVLDTLRWLPEAEFDACVARVVAATGGLFRSAEDARHVPGPPAWMWLRIQVGSQMLLGRVALAQEAAAKAVLNTWPQATE</sequence>